<dbReference type="OrthoDB" id="9806430at2"/>
<keyword evidence="3 9" id="KW-0328">Glycosyltransferase</keyword>
<keyword evidence="5 9" id="KW-0822">Tryptophan biosynthesis</keyword>
<dbReference type="InterPro" id="IPR035902">
    <property type="entry name" value="Nuc_phospho_transferase"/>
</dbReference>
<feature type="binding site" evidence="9">
    <location>
        <position position="239"/>
    </location>
    <ligand>
        <name>Mg(2+)</name>
        <dbReference type="ChEBI" id="CHEBI:18420"/>
        <label>1</label>
    </ligand>
</feature>
<dbReference type="GO" id="GO:0000287">
    <property type="term" value="F:magnesium ion binding"/>
    <property type="evidence" value="ECO:0007669"/>
    <property type="project" value="UniProtKB-UniRule"/>
</dbReference>
<keyword evidence="6 9" id="KW-0057">Aromatic amino acid biosynthesis</keyword>
<accession>A0A173LIN3</accession>
<dbReference type="Pfam" id="PF02885">
    <property type="entry name" value="Glycos_trans_3N"/>
    <property type="match status" value="1"/>
</dbReference>
<feature type="binding site" evidence="9">
    <location>
        <position position="125"/>
    </location>
    <ligand>
        <name>anthranilate</name>
        <dbReference type="ChEBI" id="CHEBI:16567"/>
        <label>1</label>
    </ligand>
</feature>
<feature type="binding site" evidence="9">
    <location>
        <position position="180"/>
    </location>
    <ligand>
        <name>anthranilate</name>
        <dbReference type="ChEBI" id="CHEBI:16567"/>
        <label>2</label>
    </ligand>
</feature>
<comment type="pathway">
    <text evidence="1 9">Amino-acid biosynthesis; L-tryptophan biosynthesis; L-tryptophan from chorismate: step 2/5.</text>
</comment>
<evidence type="ECO:0000259" key="11">
    <source>
        <dbReference type="Pfam" id="PF02885"/>
    </source>
</evidence>
<comment type="subunit">
    <text evidence="9">Homodimer.</text>
</comment>
<feature type="binding site" evidence="9">
    <location>
        <position position="106"/>
    </location>
    <ligand>
        <name>Mg(2+)</name>
        <dbReference type="ChEBI" id="CHEBI:18420"/>
        <label>1</label>
    </ligand>
</feature>
<comment type="cofactor">
    <cofactor evidence="9">
        <name>Mg(2+)</name>
        <dbReference type="ChEBI" id="CHEBI:18420"/>
    </cofactor>
    <text evidence="9">Binds 2 magnesium ions per monomer.</text>
</comment>
<feature type="binding site" evidence="9">
    <location>
        <begin position="104"/>
        <end position="107"/>
    </location>
    <ligand>
        <name>5-phospho-alpha-D-ribose 1-diphosphate</name>
        <dbReference type="ChEBI" id="CHEBI:58017"/>
    </ligand>
</feature>
<dbReference type="GO" id="GO:0000162">
    <property type="term" value="P:L-tryptophan biosynthetic process"/>
    <property type="evidence" value="ECO:0007669"/>
    <property type="project" value="UniProtKB-UniRule"/>
</dbReference>
<dbReference type="InterPro" id="IPR005940">
    <property type="entry name" value="Anthranilate_Pribosyl_Tfrase"/>
</dbReference>
<feature type="binding site" evidence="9">
    <location>
        <begin position="97"/>
        <end position="98"/>
    </location>
    <ligand>
        <name>5-phospho-alpha-D-ribose 1-diphosphate</name>
        <dbReference type="ChEBI" id="CHEBI:58017"/>
    </ligand>
</feature>
<evidence type="ECO:0000256" key="2">
    <source>
        <dbReference type="ARBA" id="ARBA00022605"/>
    </source>
</evidence>
<comment type="catalytic activity">
    <reaction evidence="7 9">
        <text>N-(5-phospho-beta-D-ribosyl)anthranilate + diphosphate = 5-phospho-alpha-D-ribose 1-diphosphate + anthranilate</text>
        <dbReference type="Rhea" id="RHEA:11768"/>
        <dbReference type="ChEBI" id="CHEBI:16567"/>
        <dbReference type="ChEBI" id="CHEBI:18277"/>
        <dbReference type="ChEBI" id="CHEBI:33019"/>
        <dbReference type="ChEBI" id="CHEBI:58017"/>
        <dbReference type="EC" id="2.4.2.18"/>
    </reaction>
</comment>
<dbReference type="PANTHER" id="PTHR43285:SF2">
    <property type="entry name" value="ANTHRANILATE PHOSPHORIBOSYLTRANSFERASE"/>
    <property type="match status" value="1"/>
</dbReference>
<comment type="similarity">
    <text evidence="8">In the C-terminal section; belongs to the anthranilate phosphoribosyltransferase family.</text>
</comment>
<dbReference type="EC" id="2.4.2.18" evidence="9"/>
<sequence length="359" mass="37163">MGTATQNSPNESYAWRDVLGLLVSNGDIGRERSSWAMREIMSGAATNAQIAAFGVAMQTKGVSPEELVGLADVMVEFAVDVPSSTGTDCVDIVGTGGDRQGTVNISTMSSLVVAGAGIKVAKHGNRAASSKSGGADVLEALGVSIDISPGDVGRALDDLGITFCFAPVFHPALSYAGQARREIGVPTVFNVLGPLTNPVRPGRNLIGCAFENLTETMANVFRLRGTDALVVRGSDGLDEVTTTGTTKVVRVHGGELGVTEIHPNDFGMELSTLDELRGGDAHVNADVARRLLDGEPGAVRNAVLLNSAAAIVAYRNPGLDVDFGQALTEGIAAASESIDSGAAKTVLDKWVAFGERLRG</sequence>
<dbReference type="SUPFAM" id="SSF52418">
    <property type="entry name" value="Nucleoside phosphorylase/phosphoribosyltransferase catalytic domain"/>
    <property type="match status" value="1"/>
</dbReference>
<comment type="function">
    <text evidence="9">Catalyzes the transfer of the phosphoribosyl group of 5-phosphorylribose-1-pyrophosphate (PRPP) to anthranilate to yield N-(5'-phosphoribosyl)-anthranilate (PRA).</text>
</comment>
<evidence type="ECO:0000256" key="6">
    <source>
        <dbReference type="ARBA" id="ARBA00023141"/>
    </source>
</evidence>
<evidence type="ECO:0000256" key="7">
    <source>
        <dbReference type="ARBA" id="ARBA00052328"/>
    </source>
</evidence>
<evidence type="ECO:0000313" key="12">
    <source>
        <dbReference type="EMBL" id="ANI92135.1"/>
    </source>
</evidence>
<reference evidence="12 13" key="1">
    <citation type="submission" date="2016-06" db="EMBL/GenBank/DDBJ databases">
        <title>Complete genome sequence of a saline-alkali tolerant type strain Dietzia timorensis ID05-A0528T.</title>
        <authorList>
            <person name="Wu X."/>
        </authorList>
    </citation>
    <scope>NUCLEOTIDE SEQUENCE [LARGE SCALE GENOMIC DNA]</scope>
    <source>
        <strain evidence="12 13">ID05-A0528</strain>
    </source>
</reference>
<protein>
    <recommendedName>
        <fullName evidence="9">Anthranilate phosphoribosyltransferase</fullName>
        <ecNumber evidence="9">2.4.2.18</ecNumber>
    </recommendedName>
</protein>
<keyword evidence="9" id="KW-0460">Magnesium</keyword>
<dbReference type="Gene3D" id="1.20.970.10">
    <property type="entry name" value="Transferase, Pyrimidine Nucleoside Phosphorylase, Chain C"/>
    <property type="match status" value="1"/>
</dbReference>
<feature type="binding site" evidence="9">
    <location>
        <begin position="122"/>
        <end position="130"/>
    </location>
    <ligand>
        <name>5-phospho-alpha-D-ribose 1-diphosphate</name>
        <dbReference type="ChEBI" id="CHEBI:58017"/>
    </ligand>
</feature>
<evidence type="ECO:0000256" key="1">
    <source>
        <dbReference type="ARBA" id="ARBA00004907"/>
    </source>
</evidence>
<gene>
    <name evidence="9" type="primary">trpD</name>
    <name evidence="12" type="ORF">BJL86_1353</name>
</gene>
<evidence type="ECO:0000256" key="3">
    <source>
        <dbReference type="ARBA" id="ARBA00022676"/>
    </source>
</evidence>
<keyword evidence="2 9" id="KW-0028">Amino-acid biosynthesis</keyword>
<feature type="binding site" evidence="9">
    <location>
        <position position="239"/>
    </location>
    <ligand>
        <name>Mg(2+)</name>
        <dbReference type="ChEBI" id="CHEBI:18420"/>
        <label>2</label>
    </ligand>
</feature>
<dbReference type="SUPFAM" id="SSF47648">
    <property type="entry name" value="Nucleoside phosphorylase/phosphoribosyltransferase N-terminal domain"/>
    <property type="match status" value="1"/>
</dbReference>
<dbReference type="EMBL" id="CP015961">
    <property type="protein sequence ID" value="ANI92135.1"/>
    <property type="molecule type" value="Genomic_DNA"/>
</dbReference>
<dbReference type="FunFam" id="3.40.1030.10:FF:000002">
    <property type="entry name" value="Anthranilate phosphoribosyltransferase"/>
    <property type="match status" value="1"/>
</dbReference>
<evidence type="ECO:0000256" key="5">
    <source>
        <dbReference type="ARBA" id="ARBA00022822"/>
    </source>
</evidence>
<dbReference type="NCBIfam" id="TIGR01245">
    <property type="entry name" value="trpD"/>
    <property type="match status" value="1"/>
</dbReference>
<keyword evidence="9" id="KW-0479">Metal-binding</keyword>
<dbReference type="Proteomes" id="UP000186104">
    <property type="component" value="Chromosome"/>
</dbReference>
<dbReference type="Gene3D" id="3.40.1030.10">
    <property type="entry name" value="Nucleoside phosphorylase/phosphoribosyltransferase catalytic domain"/>
    <property type="match status" value="1"/>
</dbReference>
<evidence type="ECO:0000256" key="4">
    <source>
        <dbReference type="ARBA" id="ARBA00022679"/>
    </source>
</evidence>
<evidence type="ECO:0000313" key="13">
    <source>
        <dbReference type="Proteomes" id="UP000186104"/>
    </source>
</evidence>
<feature type="binding site" evidence="9">
    <location>
        <position position="94"/>
    </location>
    <ligand>
        <name>anthranilate</name>
        <dbReference type="ChEBI" id="CHEBI:16567"/>
        <label>1</label>
    </ligand>
</feature>
<evidence type="ECO:0000256" key="9">
    <source>
        <dbReference type="HAMAP-Rule" id="MF_00211"/>
    </source>
</evidence>
<comment type="similarity">
    <text evidence="9">Belongs to the anthranilate phosphoribosyltransferase family.</text>
</comment>
<feature type="binding site" evidence="9">
    <location>
        <position position="94"/>
    </location>
    <ligand>
        <name>5-phospho-alpha-D-ribose 1-diphosphate</name>
        <dbReference type="ChEBI" id="CHEBI:58017"/>
    </ligand>
</feature>
<organism evidence="12 13">
    <name type="scientific">Dietzia timorensis</name>
    <dbReference type="NCBI Taxonomy" id="499555"/>
    <lineage>
        <taxon>Bacteria</taxon>
        <taxon>Bacillati</taxon>
        <taxon>Actinomycetota</taxon>
        <taxon>Actinomycetes</taxon>
        <taxon>Mycobacteriales</taxon>
        <taxon>Dietziaceae</taxon>
        <taxon>Dietzia</taxon>
    </lineage>
</organism>
<dbReference type="AlphaFoldDB" id="A0A173LIN3"/>
<feature type="domain" description="Glycosyl transferase family 3" evidence="10">
    <location>
        <begin position="87"/>
        <end position="343"/>
    </location>
</feature>
<evidence type="ECO:0000259" key="10">
    <source>
        <dbReference type="Pfam" id="PF00591"/>
    </source>
</evidence>
<feature type="binding site" evidence="9">
    <location>
        <position position="102"/>
    </location>
    <ligand>
        <name>5-phospho-alpha-D-ribose 1-diphosphate</name>
        <dbReference type="ChEBI" id="CHEBI:58017"/>
    </ligand>
</feature>
<dbReference type="InterPro" id="IPR000312">
    <property type="entry name" value="Glycosyl_Trfase_fam3"/>
</dbReference>
<name>A0A173LIN3_9ACTN</name>
<feature type="binding site" evidence="9">
    <location>
        <position position="134"/>
    </location>
    <ligand>
        <name>5-phospho-alpha-D-ribose 1-diphosphate</name>
        <dbReference type="ChEBI" id="CHEBI:58017"/>
    </ligand>
</feature>
<keyword evidence="4 9" id="KW-0808">Transferase</keyword>
<proteinExistence type="inferred from homology"/>
<dbReference type="GO" id="GO:0005829">
    <property type="term" value="C:cytosol"/>
    <property type="evidence" value="ECO:0007669"/>
    <property type="project" value="TreeGrafter"/>
</dbReference>
<dbReference type="KEGG" id="dtm:BJL86_1353"/>
<dbReference type="UniPathway" id="UPA00035">
    <property type="reaction ID" value="UER00041"/>
</dbReference>
<dbReference type="Pfam" id="PF00591">
    <property type="entry name" value="Glycos_transf_3"/>
    <property type="match status" value="1"/>
</dbReference>
<keyword evidence="13" id="KW-1185">Reference proteome</keyword>
<dbReference type="STRING" id="499555.BJL86_1353"/>
<feature type="domain" description="Glycosyl transferase family 3 N-terminal" evidence="11">
    <location>
        <begin position="17"/>
        <end position="78"/>
    </location>
</feature>
<dbReference type="HAMAP" id="MF_00211">
    <property type="entry name" value="TrpD"/>
    <property type="match status" value="1"/>
</dbReference>
<dbReference type="RefSeq" id="WP_156515256.1">
    <property type="nucleotide sequence ID" value="NZ_CP015961.1"/>
</dbReference>
<dbReference type="PANTHER" id="PTHR43285">
    <property type="entry name" value="ANTHRANILATE PHOSPHORIBOSYLTRANSFERASE"/>
    <property type="match status" value="1"/>
</dbReference>
<evidence type="ECO:0000256" key="8">
    <source>
        <dbReference type="ARBA" id="ARBA00061188"/>
    </source>
</evidence>
<dbReference type="InterPro" id="IPR036320">
    <property type="entry name" value="Glycosyl_Trfase_fam3_N_dom_sf"/>
</dbReference>
<dbReference type="GO" id="GO:0004048">
    <property type="term" value="F:anthranilate phosphoribosyltransferase activity"/>
    <property type="evidence" value="ECO:0007669"/>
    <property type="project" value="UniProtKB-UniRule"/>
</dbReference>
<dbReference type="InterPro" id="IPR017459">
    <property type="entry name" value="Glycosyl_Trfase_fam3_N_dom"/>
</dbReference>
<feature type="binding site" evidence="9">
    <location>
        <position position="238"/>
    </location>
    <ligand>
        <name>Mg(2+)</name>
        <dbReference type="ChEBI" id="CHEBI:18420"/>
        <label>2</label>
    </ligand>
</feature>
<comment type="caution">
    <text evidence="9">Lacks conserved residue(s) required for the propagation of feature annotation.</text>
</comment>